<evidence type="ECO:0008006" key="6">
    <source>
        <dbReference type="Google" id="ProtNLM"/>
    </source>
</evidence>
<feature type="binding site" evidence="3">
    <location>
        <begin position="19"/>
        <end position="26"/>
    </location>
    <ligand>
        <name>GTP</name>
        <dbReference type="ChEBI" id="CHEBI:37565"/>
    </ligand>
</feature>
<sequence>MPSKKKKNFTQCVSAVILGLEGCGKTTLVKQFRKYSLDGSCGEGGSIEITPTAGAEMDSWVDKDTCIKIKDVGGVFVPSWPKYLKEFDVLIYVVDMSDSTQLASTCIELYNLLNLPNVNGKSVLLLLSKVDMPSLFTRATFQQLSQVDSILKHNPRLELHILEVSAFTAQNVDKCVQWLLDHRRPATAND</sequence>
<dbReference type="InterPro" id="IPR006689">
    <property type="entry name" value="Small_GTPase_ARF/SAR"/>
</dbReference>
<evidence type="ECO:0000256" key="3">
    <source>
        <dbReference type="PIRSR" id="PIRSR606689-1"/>
    </source>
</evidence>
<dbReference type="EMBL" id="HBJA01129449">
    <property type="protein sequence ID" value="CAE0833196.1"/>
    <property type="molecule type" value="Transcribed_RNA"/>
</dbReference>
<reference evidence="5" key="1">
    <citation type="submission" date="2021-01" db="EMBL/GenBank/DDBJ databases">
        <authorList>
            <person name="Corre E."/>
            <person name="Pelletier E."/>
            <person name="Niang G."/>
            <person name="Scheremetjew M."/>
            <person name="Finn R."/>
            <person name="Kale V."/>
            <person name="Holt S."/>
            <person name="Cochrane G."/>
            <person name="Meng A."/>
            <person name="Brown T."/>
            <person name="Cohen L."/>
        </authorList>
    </citation>
    <scope>NUCLEOTIDE SEQUENCE</scope>
    <source>
        <strain evidence="5">CCMP1594</strain>
    </source>
</reference>
<dbReference type="GO" id="GO:0003924">
    <property type="term" value="F:GTPase activity"/>
    <property type="evidence" value="ECO:0007669"/>
    <property type="project" value="InterPro"/>
</dbReference>
<evidence type="ECO:0000256" key="1">
    <source>
        <dbReference type="ARBA" id="ARBA00022741"/>
    </source>
</evidence>
<evidence type="ECO:0000256" key="2">
    <source>
        <dbReference type="ARBA" id="ARBA00023134"/>
    </source>
</evidence>
<protein>
    <recommendedName>
        <fullName evidence="6">ADP-ribosylation factor-like protein 16</fullName>
    </recommendedName>
</protein>
<accession>A0A7S4GD66</accession>
<organism evidence="5">
    <name type="scientific">Eutreptiella gymnastica</name>
    <dbReference type="NCBI Taxonomy" id="73025"/>
    <lineage>
        <taxon>Eukaryota</taxon>
        <taxon>Discoba</taxon>
        <taxon>Euglenozoa</taxon>
        <taxon>Euglenida</taxon>
        <taxon>Spirocuta</taxon>
        <taxon>Euglenophyceae</taxon>
        <taxon>Eutreptiales</taxon>
        <taxon>Eutreptiaceae</taxon>
        <taxon>Eutreptiella</taxon>
    </lineage>
</organism>
<dbReference type="PANTHER" id="PTHR46688">
    <property type="entry name" value="ADP-RIBOSYLATION FACTOR-LIKE PROTEIN 16"/>
    <property type="match status" value="1"/>
</dbReference>
<dbReference type="AlphaFoldDB" id="A0A7S4GD66"/>
<feature type="binding site" evidence="4">
    <location>
        <position position="26"/>
    </location>
    <ligand>
        <name>Mg(2+)</name>
        <dbReference type="ChEBI" id="CHEBI:18420"/>
    </ligand>
</feature>
<name>A0A7S4GD66_9EUGL</name>
<evidence type="ECO:0000313" key="5">
    <source>
        <dbReference type="EMBL" id="CAE0833196.1"/>
    </source>
</evidence>
<dbReference type="GO" id="GO:0005525">
    <property type="term" value="F:GTP binding"/>
    <property type="evidence" value="ECO:0007669"/>
    <property type="project" value="UniProtKB-KW"/>
</dbReference>
<proteinExistence type="predicted"/>
<evidence type="ECO:0000256" key="4">
    <source>
        <dbReference type="PIRSR" id="PIRSR606689-2"/>
    </source>
</evidence>
<dbReference type="PANTHER" id="PTHR46688:SF1">
    <property type="entry name" value="ADP-RIBOSYLATION FACTOR-LIKE PROTEIN 16"/>
    <property type="match status" value="1"/>
</dbReference>
<dbReference type="PROSITE" id="PS51417">
    <property type="entry name" value="ARF"/>
    <property type="match status" value="1"/>
</dbReference>
<keyword evidence="1 3" id="KW-0547">Nucleotide-binding</keyword>
<dbReference type="GO" id="GO:0046872">
    <property type="term" value="F:metal ion binding"/>
    <property type="evidence" value="ECO:0007669"/>
    <property type="project" value="UniProtKB-KW"/>
</dbReference>
<gene>
    <name evidence="5" type="ORF">EGYM00163_LOCUS44488</name>
</gene>
<dbReference type="Pfam" id="PF00025">
    <property type="entry name" value="Arf"/>
    <property type="match status" value="1"/>
</dbReference>
<dbReference type="Gene3D" id="3.40.50.300">
    <property type="entry name" value="P-loop containing nucleotide triphosphate hydrolases"/>
    <property type="match status" value="1"/>
</dbReference>
<feature type="binding site" evidence="4">
    <location>
        <position position="52"/>
    </location>
    <ligand>
        <name>Mg(2+)</name>
        <dbReference type="ChEBI" id="CHEBI:18420"/>
    </ligand>
</feature>
<keyword evidence="4" id="KW-0460">Magnesium</keyword>
<dbReference type="SUPFAM" id="SSF52540">
    <property type="entry name" value="P-loop containing nucleoside triphosphate hydrolases"/>
    <property type="match status" value="1"/>
</dbReference>
<keyword evidence="4" id="KW-0479">Metal-binding</keyword>
<feature type="binding site" evidence="3">
    <location>
        <position position="74"/>
    </location>
    <ligand>
        <name>GTP</name>
        <dbReference type="ChEBI" id="CHEBI:37565"/>
    </ligand>
</feature>
<dbReference type="PRINTS" id="PR00449">
    <property type="entry name" value="RASTRNSFRMNG"/>
</dbReference>
<keyword evidence="2 3" id="KW-0342">GTP-binding</keyword>
<dbReference type="InterPro" id="IPR027417">
    <property type="entry name" value="P-loop_NTPase"/>
</dbReference>